<accession>A0ABW2FPP4</accession>
<proteinExistence type="predicted"/>
<dbReference type="EMBL" id="JBHTAJ010000009">
    <property type="protein sequence ID" value="MFC7179225.1"/>
    <property type="molecule type" value="Genomic_DNA"/>
</dbReference>
<evidence type="ECO:0000313" key="4">
    <source>
        <dbReference type="Proteomes" id="UP001596435"/>
    </source>
</evidence>
<dbReference type="Gene3D" id="3.50.50.60">
    <property type="entry name" value="FAD/NAD(P)-binding domain"/>
    <property type="match status" value="1"/>
</dbReference>
<keyword evidence="1" id="KW-0560">Oxidoreductase</keyword>
<dbReference type="PANTHER" id="PTHR43539:SF91">
    <property type="entry name" value="FAD-DEPENDENT URATE HYDROXYLASE"/>
    <property type="match status" value="1"/>
</dbReference>
<organism evidence="3 4">
    <name type="scientific">Kitasatospora paranensis</name>
    <dbReference type="NCBI Taxonomy" id="258053"/>
    <lineage>
        <taxon>Bacteria</taxon>
        <taxon>Bacillati</taxon>
        <taxon>Actinomycetota</taxon>
        <taxon>Actinomycetes</taxon>
        <taxon>Kitasatosporales</taxon>
        <taxon>Streptomycetaceae</taxon>
        <taxon>Kitasatospora</taxon>
    </lineage>
</organism>
<dbReference type="PRINTS" id="PR00411">
    <property type="entry name" value="PNDRDTASEI"/>
</dbReference>
<evidence type="ECO:0000256" key="1">
    <source>
        <dbReference type="ARBA" id="ARBA00023002"/>
    </source>
</evidence>
<dbReference type="Proteomes" id="UP001596435">
    <property type="component" value="Unassembled WGS sequence"/>
</dbReference>
<feature type="domain" description="FAD/NAD(P)-binding" evidence="2">
    <location>
        <begin position="10"/>
        <end position="213"/>
    </location>
</feature>
<dbReference type="RefSeq" id="WP_345708247.1">
    <property type="nucleotide sequence ID" value="NZ_BAABKV010000001.1"/>
</dbReference>
<protein>
    <submittedName>
        <fullName evidence="3">FAD-dependent oxidoreductase</fullName>
    </submittedName>
</protein>
<dbReference type="Pfam" id="PF07992">
    <property type="entry name" value="Pyr_redox_2"/>
    <property type="match status" value="1"/>
</dbReference>
<reference evidence="4" key="1">
    <citation type="journal article" date="2019" name="Int. J. Syst. Evol. Microbiol.">
        <title>The Global Catalogue of Microorganisms (GCM) 10K type strain sequencing project: providing services to taxonomists for standard genome sequencing and annotation.</title>
        <authorList>
            <consortium name="The Broad Institute Genomics Platform"/>
            <consortium name="The Broad Institute Genome Sequencing Center for Infectious Disease"/>
            <person name="Wu L."/>
            <person name="Ma J."/>
        </authorList>
    </citation>
    <scope>NUCLEOTIDE SEQUENCE [LARGE SCALE GENOMIC DNA]</scope>
    <source>
        <strain evidence="4">CGMCC 1.12859</strain>
    </source>
</reference>
<evidence type="ECO:0000259" key="2">
    <source>
        <dbReference type="Pfam" id="PF07992"/>
    </source>
</evidence>
<dbReference type="PRINTS" id="PR00368">
    <property type="entry name" value="FADPNR"/>
</dbReference>
<evidence type="ECO:0000313" key="3">
    <source>
        <dbReference type="EMBL" id="MFC7179225.1"/>
    </source>
</evidence>
<comment type="caution">
    <text evidence="3">The sequence shown here is derived from an EMBL/GenBank/DDBJ whole genome shotgun (WGS) entry which is preliminary data.</text>
</comment>
<keyword evidence="4" id="KW-1185">Reference proteome</keyword>
<dbReference type="InterPro" id="IPR050982">
    <property type="entry name" value="Auxin_biosynth/cation_transpt"/>
</dbReference>
<gene>
    <name evidence="3" type="ORF">ACFQMG_06565</name>
</gene>
<sequence length="402" mass="43380">MTPPDAVPAVIVGAGPYGLAVAAHLKGLGVGFRVFGEPMEGWRARMPVGMFLKSTPRASDIADPTRRYGFNDYRVGRGEPSVGDLYPIPIAEFIAYGEWFQQQRVPEVERSAVVSIEPGREGFRLLLERGEVLDARSVVLANGLRPYAWTPAELAPAVDAGLGSHTSEHADLGKFAGQRVAVVGAGQSALESAALMHESGAAPTLVARRPELVFGDPPEVDRPGDRSAVERLVRPATPLGPGWPLRGYSGMPWGFRYLPDAARADRVRRILGPAGAWWLRDRVEGRVPVLTGHTLLGADPSDRGLRLRLDGVTEVLEVDHVLAATGYRVDVARQELLDERLRRAVRRTDAGAPRLSGGFESSVPGLFFAGLSAADTFGPLMRFVCGTGFAARRISREIAGRR</sequence>
<dbReference type="PANTHER" id="PTHR43539">
    <property type="entry name" value="FLAVIN-BINDING MONOOXYGENASE-LIKE PROTEIN (AFU_ORTHOLOGUE AFUA_4G09220)"/>
    <property type="match status" value="1"/>
</dbReference>
<dbReference type="SUPFAM" id="SSF51905">
    <property type="entry name" value="FAD/NAD(P)-binding domain"/>
    <property type="match status" value="1"/>
</dbReference>
<dbReference type="InterPro" id="IPR036188">
    <property type="entry name" value="FAD/NAD-bd_sf"/>
</dbReference>
<dbReference type="InterPro" id="IPR023753">
    <property type="entry name" value="FAD/NAD-binding_dom"/>
</dbReference>
<name>A0ABW2FPP4_9ACTN</name>